<dbReference type="Proteomes" id="UP000604475">
    <property type="component" value="Unassembled WGS sequence"/>
</dbReference>
<protein>
    <submittedName>
        <fullName evidence="1">Uncharacterized protein</fullName>
    </submittedName>
</protein>
<dbReference type="EMBL" id="JAEACQ010000164">
    <property type="protein sequence ID" value="MBL7627834.1"/>
    <property type="molecule type" value="Genomic_DNA"/>
</dbReference>
<gene>
    <name evidence="1" type="ORF">I7412_11755</name>
</gene>
<accession>A0A937RI89</accession>
<keyword evidence="2" id="KW-1185">Reference proteome</keyword>
<dbReference type="AlphaFoldDB" id="A0A937RI89"/>
<sequence length="69" mass="7527">MNLRKDPKRSPATLDIIRKSTREAEKLMPPLAREALGTTPTLRCGTWSSTPSVMSGVFALVAQTLVLSE</sequence>
<reference evidence="1" key="1">
    <citation type="submission" date="2020-12" db="EMBL/GenBank/DDBJ databases">
        <title>Genomic characterization of non-nitrogen-fixing Frankia strains.</title>
        <authorList>
            <person name="Carlos-Shanley C."/>
            <person name="Guerra T."/>
            <person name="Hahn D."/>
        </authorList>
    </citation>
    <scope>NUCLEOTIDE SEQUENCE</scope>
    <source>
        <strain evidence="1">CN6</strain>
    </source>
</reference>
<comment type="caution">
    <text evidence="1">The sequence shown here is derived from an EMBL/GenBank/DDBJ whole genome shotgun (WGS) entry which is preliminary data.</text>
</comment>
<dbReference type="RefSeq" id="WP_202999802.1">
    <property type="nucleotide sequence ID" value="NZ_JADWYU010000130.1"/>
</dbReference>
<name>A0A937RI89_9ACTN</name>
<evidence type="ECO:0000313" key="1">
    <source>
        <dbReference type="EMBL" id="MBL7627834.1"/>
    </source>
</evidence>
<evidence type="ECO:0000313" key="2">
    <source>
        <dbReference type="Proteomes" id="UP000604475"/>
    </source>
</evidence>
<organism evidence="1 2">
    <name type="scientific">Frankia nepalensis</name>
    <dbReference type="NCBI Taxonomy" id="1836974"/>
    <lineage>
        <taxon>Bacteria</taxon>
        <taxon>Bacillati</taxon>
        <taxon>Actinomycetota</taxon>
        <taxon>Actinomycetes</taxon>
        <taxon>Frankiales</taxon>
        <taxon>Frankiaceae</taxon>
        <taxon>Frankia</taxon>
    </lineage>
</organism>
<proteinExistence type="predicted"/>